<dbReference type="CDD" id="cd07185">
    <property type="entry name" value="OmpA_C-like"/>
    <property type="match status" value="1"/>
</dbReference>
<dbReference type="PANTHER" id="PTHR30329:SF21">
    <property type="entry name" value="LIPOPROTEIN YIAD-RELATED"/>
    <property type="match status" value="1"/>
</dbReference>
<feature type="compositionally biased region" description="Polar residues" evidence="5">
    <location>
        <begin position="26"/>
        <end position="47"/>
    </location>
</feature>
<dbReference type="InterPro" id="IPR050330">
    <property type="entry name" value="Bact_OuterMem_StrucFunc"/>
</dbReference>
<dbReference type="EMBL" id="JACSGR010000001">
    <property type="protein sequence ID" value="MBH5328119.1"/>
    <property type="molecule type" value="Genomic_DNA"/>
</dbReference>
<feature type="signal peptide" evidence="6">
    <location>
        <begin position="1"/>
        <end position="20"/>
    </location>
</feature>
<keyword evidence="6" id="KW-0732">Signal</keyword>
<dbReference type="InterPro" id="IPR006664">
    <property type="entry name" value="OMP_bac"/>
</dbReference>
<keyword evidence="9" id="KW-1185">Reference proteome</keyword>
<dbReference type="PROSITE" id="PS51257">
    <property type="entry name" value="PROKAR_LIPOPROTEIN"/>
    <property type="match status" value="1"/>
</dbReference>
<evidence type="ECO:0000313" key="9">
    <source>
        <dbReference type="Proteomes" id="UP000768471"/>
    </source>
</evidence>
<sequence>MKTLRFFACVAAVSALCACGQEPTPADQQPQQGQTLAASAADLQQTPPAAASEQAAPAAAASSALSAQGSGLSSQGSSLSSQGSSLSAQGSGLSGTETGFNIEINLSSDVLFDFDKADLKPEADAELQKAADVIRRKGQGLILITGHTDSKGSDAYNQRLSLARAQAVKSWFEAQGLHQNYQIEGLGATRPIAPNTHPDGSDNPEGRAQNRRVEIIVNKTTQLGS</sequence>
<evidence type="ECO:0000256" key="2">
    <source>
        <dbReference type="ARBA" id="ARBA00023136"/>
    </source>
</evidence>
<reference evidence="8 9" key="1">
    <citation type="submission" date="2020-09" db="EMBL/GenBank/DDBJ databases">
        <title>Eikenella S3660 sp. nov., isolated from a throat swab.</title>
        <authorList>
            <person name="Buhl M."/>
        </authorList>
    </citation>
    <scope>NUCLEOTIDE SEQUENCE [LARGE SCALE GENOMIC DNA]</scope>
    <source>
        <strain evidence="8 9">S3360</strain>
    </source>
</reference>
<dbReference type="Pfam" id="PF00691">
    <property type="entry name" value="OmpA"/>
    <property type="match status" value="1"/>
</dbReference>
<feature type="chain" id="PRO_5045087449" evidence="6">
    <location>
        <begin position="21"/>
        <end position="225"/>
    </location>
</feature>
<dbReference type="PRINTS" id="PR01021">
    <property type="entry name" value="OMPADOMAIN"/>
</dbReference>
<dbReference type="SUPFAM" id="SSF103088">
    <property type="entry name" value="OmpA-like"/>
    <property type="match status" value="1"/>
</dbReference>
<evidence type="ECO:0000256" key="4">
    <source>
        <dbReference type="PROSITE-ProRule" id="PRU00473"/>
    </source>
</evidence>
<feature type="region of interest" description="Disordered" evidence="5">
    <location>
        <begin position="22"/>
        <end position="59"/>
    </location>
</feature>
<dbReference type="Gene3D" id="3.30.1330.60">
    <property type="entry name" value="OmpA-like domain"/>
    <property type="match status" value="1"/>
</dbReference>
<gene>
    <name evidence="8" type="ORF">H9Q10_00305</name>
</gene>
<name>A0ABS0N772_9NEIS</name>
<evidence type="ECO:0000256" key="1">
    <source>
        <dbReference type="ARBA" id="ARBA00004442"/>
    </source>
</evidence>
<evidence type="ECO:0000256" key="5">
    <source>
        <dbReference type="SAM" id="MobiDB-lite"/>
    </source>
</evidence>
<keyword evidence="3" id="KW-0998">Cell outer membrane</keyword>
<feature type="region of interest" description="Disordered" evidence="5">
    <location>
        <begin position="190"/>
        <end position="211"/>
    </location>
</feature>
<accession>A0ABS0N772</accession>
<dbReference type="InterPro" id="IPR036737">
    <property type="entry name" value="OmpA-like_sf"/>
</dbReference>
<feature type="region of interest" description="Disordered" evidence="5">
    <location>
        <begin position="72"/>
        <end position="92"/>
    </location>
</feature>
<organism evidence="8 9">
    <name type="scientific">Eikenella glucosivorans</name>
    <dbReference type="NCBI Taxonomy" id="2766967"/>
    <lineage>
        <taxon>Bacteria</taxon>
        <taxon>Pseudomonadati</taxon>
        <taxon>Pseudomonadota</taxon>
        <taxon>Betaproteobacteria</taxon>
        <taxon>Neisseriales</taxon>
        <taxon>Neisseriaceae</taxon>
        <taxon>Eikenella</taxon>
    </lineage>
</organism>
<protein>
    <submittedName>
        <fullName evidence="8">OmpA family protein</fullName>
    </submittedName>
</protein>
<evidence type="ECO:0000313" key="8">
    <source>
        <dbReference type="EMBL" id="MBH5328119.1"/>
    </source>
</evidence>
<feature type="compositionally biased region" description="Low complexity" evidence="5">
    <location>
        <begin position="49"/>
        <end position="59"/>
    </location>
</feature>
<evidence type="ECO:0000256" key="3">
    <source>
        <dbReference type="ARBA" id="ARBA00023237"/>
    </source>
</evidence>
<dbReference type="RefSeq" id="WP_197902056.1">
    <property type="nucleotide sequence ID" value="NZ_JACSGR010000001.1"/>
</dbReference>
<comment type="subcellular location">
    <subcellularLocation>
        <location evidence="1">Cell outer membrane</location>
    </subcellularLocation>
</comment>
<keyword evidence="2 4" id="KW-0472">Membrane</keyword>
<dbReference type="PROSITE" id="PS51123">
    <property type="entry name" value="OMPA_2"/>
    <property type="match status" value="1"/>
</dbReference>
<dbReference type="PANTHER" id="PTHR30329">
    <property type="entry name" value="STATOR ELEMENT OF FLAGELLAR MOTOR COMPLEX"/>
    <property type="match status" value="1"/>
</dbReference>
<evidence type="ECO:0000256" key="6">
    <source>
        <dbReference type="SAM" id="SignalP"/>
    </source>
</evidence>
<feature type="domain" description="OmpA-like" evidence="7">
    <location>
        <begin position="98"/>
        <end position="221"/>
    </location>
</feature>
<dbReference type="InterPro" id="IPR006665">
    <property type="entry name" value="OmpA-like"/>
</dbReference>
<proteinExistence type="predicted"/>
<evidence type="ECO:0000259" key="7">
    <source>
        <dbReference type="PROSITE" id="PS51123"/>
    </source>
</evidence>
<dbReference type="Proteomes" id="UP000768471">
    <property type="component" value="Unassembled WGS sequence"/>
</dbReference>
<comment type="caution">
    <text evidence="8">The sequence shown here is derived from an EMBL/GenBank/DDBJ whole genome shotgun (WGS) entry which is preliminary data.</text>
</comment>